<dbReference type="InterPro" id="IPR036236">
    <property type="entry name" value="Znf_C2H2_sf"/>
</dbReference>
<evidence type="ECO:0000256" key="5">
    <source>
        <dbReference type="PROSITE-ProRule" id="PRU00042"/>
    </source>
</evidence>
<proteinExistence type="predicted"/>
<evidence type="ECO:0000256" key="2">
    <source>
        <dbReference type="ARBA" id="ARBA00022737"/>
    </source>
</evidence>
<evidence type="ECO:0000313" key="7">
    <source>
        <dbReference type="EMBL" id="KAH3725130.1"/>
    </source>
</evidence>
<keyword evidence="8" id="KW-1185">Reference proteome</keyword>
<evidence type="ECO:0000256" key="3">
    <source>
        <dbReference type="ARBA" id="ARBA00022771"/>
    </source>
</evidence>
<dbReference type="InterPro" id="IPR013087">
    <property type="entry name" value="Znf_C2H2_type"/>
</dbReference>
<accession>A0A9D4CH28</accession>
<evidence type="ECO:0000313" key="8">
    <source>
        <dbReference type="Proteomes" id="UP000828390"/>
    </source>
</evidence>
<reference evidence="7" key="2">
    <citation type="submission" date="2020-11" db="EMBL/GenBank/DDBJ databases">
        <authorList>
            <person name="McCartney M.A."/>
            <person name="Auch B."/>
            <person name="Kono T."/>
            <person name="Mallez S."/>
            <person name="Becker A."/>
            <person name="Gohl D.M."/>
            <person name="Silverstein K.A.T."/>
            <person name="Koren S."/>
            <person name="Bechman K.B."/>
            <person name="Herman A."/>
            <person name="Abrahante J.E."/>
            <person name="Garbe J."/>
        </authorList>
    </citation>
    <scope>NUCLEOTIDE SEQUENCE</scope>
    <source>
        <strain evidence="7">Duluth1</strain>
        <tissue evidence="7">Whole animal</tissue>
    </source>
</reference>
<keyword evidence="3 5" id="KW-0863">Zinc-finger</keyword>
<dbReference type="PANTHER" id="PTHR24409:SF295">
    <property type="entry name" value="AZ2-RELATED"/>
    <property type="match status" value="1"/>
</dbReference>
<dbReference type="GO" id="GO:0000977">
    <property type="term" value="F:RNA polymerase II transcription regulatory region sequence-specific DNA binding"/>
    <property type="evidence" value="ECO:0007669"/>
    <property type="project" value="TreeGrafter"/>
</dbReference>
<gene>
    <name evidence="7" type="ORF">DPMN_050961</name>
</gene>
<dbReference type="EMBL" id="JAIWYP010000012">
    <property type="protein sequence ID" value="KAH3725130.1"/>
    <property type="molecule type" value="Genomic_DNA"/>
</dbReference>
<sequence length="87" mass="10590">MHIRKRHMPLEGSMDAFTCDICGLMTVSKNDLKQHMKFHKKLFCEYCSFVTDCLSRLRRLLLVHTKERPFQCGLCQYRYLVFQIKWW</sequence>
<dbReference type="PANTHER" id="PTHR24409">
    <property type="entry name" value="ZINC FINGER PROTEIN 142"/>
    <property type="match status" value="1"/>
</dbReference>
<dbReference type="SUPFAM" id="SSF57667">
    <property type="entry name" value="beta-beta-alpha zinc fingers"/>
    <property type="match status" value="2"/>
</dbReference>
<evidence type="ECO:0000256" key="4">
    <source>
        <dbReference type="ARBA" id="ARBA00022833"/>
    </source>
</evidence>
<name>A0A9D4CH28_DREPO</name>
<protein>
    <recommendedName>
        <fullName evidence="6">C2H2-type domain-containing protein</fullName>
    </recommendedName>
</protein>
<dbReference type="GO" id="GO:0000981">
    <property type="term" value="F:DNA-binding transcription factor activity, RNA polymerase II-specific"/>
    <property type="evidence" value="ECO:0007669"/>
    <property type="project" value="TreeGrafter"/>
</dbReference>
<evidence type="ECO:0000259" key="6">
    <source>
        <dbReference type="PROSITE" id="PS50157"/>
    </source>
</evidence>
<dbReference type="SMART" id="SM00355">
    <property type="entry name" value="ZnF_C2H2"/>
    <property type="match status" value="2"/>
</dbReference>
<dbReference type="PROSITE" id="PS50157">
    <property type="entry name" value="ZINC_FINGER_C2H2_2"/>
    <property type="match status" value="1"/>
</dbReference>
<keyword evidence="4" id="KW-0862">Zinc</keyword>
<reference evidence="7" key="1">
    <citation type="journal article" date="2019" name="bioRxiv">
        <title>The Genome of the Zebra Mussel, Dreissena polymorpha: A Resource for Invasive Species Research.</title>
        <authorList>
            <person name="McCartney M.A."/>
            <person name="Auch B."/>
            <person name="Kono T."/>
            <person name="Mallez S."/>
            <person name="Zhang Y."/>
            <person name="Obille A."/>
            <person name="Becker A."/>
            <person name="Abrahante J.E."/>
            <person name="Garbe J."/>
            <person name="Badalamenti J.P."/>
            <person name="Herman A."/>
            <person name="Mangelson H."/>
            <person name="Liachko I."/>
            <person name="Sullivan S."/>
            <person name="Sone E.D."/>
            <person name="Koren S."/>
            <person name="Silverstein K.A.T."/>
            <person name="Beckman K.B."/>
            <person name="Gohl D.M."/>
        </authorList>
    </citation>
    <scope>NUCLEOTIDE SEQUENCE</scope>
    <source>
        <strain evidence="7">Duluth1</strain>
        <tissue evidence="7">Whole animal</tissue>
    </source>
</reference>
<dbReference type="AlphaFoldDB" id="A0A9D4CH28"/>
<comment type="caution">
    <text evidence="7">The sequence shown here is derived from an EMBL/GenBank/DDBJ whole genome shotgun (WGS) entry which is preliminary data.</text>
</comment>
<dbReference type="Proteomes" id="UP000828390">
    <property type="component" value="Unassembled WGS sequence"/>
</dbReference>
<dbReference type="GO" id="GO:0008270">
    <property type="term" value="F:zinc ion binding"/>
    <property type="evidence" value="ECO:0007669"/>
    <property type="project" value="UniProtKB-KW"/>
</dbReference>
<dbReference type="GO" id="GO:0005634">
    <property type="term" value="C:nucleus"/>
    <property type="evidence" value="ECO:0007669"/>
    <property type="project" value="TreeGrafter"/>
</dbReference>
<dbReference type="Gene3D" id="3.30.160.60">
    <property type="entry name" value="Classic Zinc Finger"/>
    <property type="match status" value="2"/>
</dbReference>
<feature type="domain" description="C2H2-type" evidence="6">
    <location>
        <begin position="17"/>
        <end position="39"/>
    </location>
</feature>
<organism evidence="7 8">
    <name type="scientific">Dreissena polymorpha</name>
    <name type="common">Zebra mussel</name>
    <name type="synonym">Mytilus polymorpha</name>
    <dbReference type="NCBI Taxonomy" id="45954"/>
    <lineage>
        <taxon>Eukaryota</taxon>
        <taxon>Metazoa</taxon>
        <taxon>Spiralia</taxon>
        <taxon>Lophotrochozoa</taxon>
        <taxon>Mollusca</taxon>
        <taxon>Bivalvia</taxon>
        <taxon>Autobranchia</taxon>
        <taxon>Heteroconchia</taxon>
        <taxon>Euheterodonta</taxon>
        <taxon>Imparidentia</taxon>
        <taxon>Neoheterodontei</taxon>
        <taxon>Myida</taxon>
        <taxon>Dreissenoidea</taxon>
        <taxon>Dreissenidae</taxon>
        <taxon>Dreissena</taxon>
    </lineage>
</organism>
<keyword evidence="2" id="KW-0677">Repeat</keyword>
<evidence type="ECO:0000256" key="1">
    <source>
        <dbReference type="ARBA" id="ARBA00022723"/>
    </source>
</evidence>
<keyword evidence="1" id="KW-0479">Metal-binding</keyword>